<dbReference type="EMBL" id="JAHRIQ010004561">
    <property type="protein sequence ID" value="MEQ2222839.1"/>
    <property type="molecule type" value="Genomic_DNA"/>
</dbReference>
<sequence length="114" mass="11798">MRLRFDGGAGRLALCGGVCRAGGWVSGILGLLLALGVGLAGCLVLGVLWWPSSNDSFCGSCPWPGAGLQLAVRWVERRSMSCDEMCLALSACRWPGTSCRVSLSRLGVGSGAPL</sequence>
<feature type="transmembrane region" description="Helical" evidence="1">
    <location>
        <begin position="21"/>
        <end position="50"/>
    </location>
</feature>
<gene>
    <name evidence="2" type="ORF">ILYODFUR_030556</name>
</gene>
<keyword evidence="1" id="KW-1133">Transmembrane helix</keyword>
<keyword evidence="3" id="KW-1185">Reference proteome</keyword>
<proteinExistence type="predicted"/>
<name>A0ABV0SRA7_9TELE</name>
<evidence type="ECO:0000256" key="1">
    <source>
        <dbReference type="SAM" id="Phobius"/>
    </source>
</evidence>
<keyword evidence="1" id="KW-0812">Transmembrane</keyword>
<accession>A0ABV0SRA7</accession>
<reference evidence="2 3" key="1">
    <citation type="submission" date="2021-06" db="EMBL/GenBank/DDBJ databases">
        <authorList>
            <person name="Palmer J.M."/>
        </authorList>
    </citation>
    <scope>NUCLEOTIDE SEQUENCE [LARGE SCALE GENOMIC DNA]</scope>
    <source>
        <strain evidence="3">if_2019</strain>
        <tissue evidence="2">Muscle</tissue>
    </source>
</reference>
<protein>
    <submittedName>
        <fullName evidence="2">Uncharacterized protein</fullName>
    </submittedName>
</protein>
<evidence type="ECO:0000313" key="3">
    <source>
        <dbReference type="Proteomes" id="UP001482620"/>
    </source>
</evidence>
<dbReference type="Proteomes" id="UP001482620">
    <property type="component" value="Unassembled WGS sequence"/>
</dbReference>
<evidence type="ECO:0000313" key="2">
    <source>
        <dbReference type="EMBL" id="MEQ2222839.1"/>
    </source>
</evidence>
<comment type="caution">
    <text evidence="2">The sequence shown here is derived from an EMBL/GenBank/DDBJ whole genome shotgun (WGS) entry which is preliminary data.</text>
</comment>
<organism evidence="2 3">
    <name type="scientific">Ilyodon furcidens</name>
    <name type="common">goldbreast splitfin</name>
    <dbReference type="NCBI Taxonomy" id="33524"/>
    <lineage>
        <taxon>Eukaryota</taxon>
        <taxon>Metazoa</taxon>
        <taxon>Chordata</taxon>
        <taxon>Craniata</taxon>
        <taxon>Vertebrata</taxon>
        <taxon>Euteleostomi</taxon>
        <taxon>Actinopterygii</taxon>
        <taxon>Neopterygii</taxon>
        <taxon>Teleostei</taxon>
        <taxon>Neoteleostei</taxon>
        <taxon>Acanthomorphata</taxon>
        <taxon>Ovalentaria</taxon>
        <taxon>Atherinomorphae</taxon>
        <taxon>Cyprinodontiformes</taxon>
        <taxon>Goodeidae</taxon>
        <taxon>Ilyodon</taxon>
    </lineage>
</organism>
<keyword evidence="1" id="KW-0472">Membrane</keyword>